<comment type="caution">
    <text evidence="1">The sequence shown here is derived from an EMBL/GenBank/DDBJ whole genome shotgun (WGS) entry which is preliminary data.</text>
</comment>
<sequence>MTKRRPFPPAGAHGDLVEVFAGIHFVTGSMTISGPLPVRFSRNMTIVAEDGEVTLINSVRLNEAGLKAVEALGNVSNIIRIAGFHGRDDPFYKDRYGATVWSVDAPYVPGFDSKAEPYFSPDIVIDRDTGLPLKNARLALFESTATAEGLLLLERDGGIVVSGDCLQNWATTNRYFNLPARLMMRMMGFIKPHNIGPGWRKVAKPDPDEIRSILAGMEFDHVLPAHGDPVKGNARQLYAPAVAAL</sequence>
<dbReference type="InterPro" id="IPR036866">
    <property type="entry name" value="RibonucZ/Hydroxyglut_hydro"/>
</dbReference>
<organism evidence="1 2">
    <name type="scientific">Hoeflea poritis</name>
    <dbReference type="NCBI Taxonomy" id="2993659"/>
    <lineage>
        <taxon>Bacteria</taxon>
        <taxon>Pseudomonadati</taxon>
        <taxon>Pseudomonadota</taxon>
        <taxon>Alphaproteobacteria</taxon>
        <taxon>Hyphomicrobiales</taxon>
        <taxon>Rhizobiaceae</taxon>
        <taxon>Hoeflea</taxon>
    </lineage>
</organism>
<evidence type="ECO:0008006" key="3">
    <source>
        <dbReference type="Google" id="ProtNLM"/>
    </source>
</evidence>
<dbReference type="Proteomes" id="UP001148313">
    <property type="component" value="Unassembled WGS sequence"/>
</dbReference>
<keyword evidence="2" id="KW-1185">Reference proteome</keyword>
<dbReference type="RefSeq" id="WP_271089198.1">
    <property type="nucleotide sequence ID" value="NZ_JAPJZH010000005.1"/>
</dbReference>
<protein>
    <recommendedName>
        <fullName evidence="3">MBL fold metallo-hydrolase</fullName>
    </recommendedName>
</protein>
<dbReference type="Gene3D" id="3.60.15.10">
    <property type="entry name" value="Ribonuclease Z/Hydroxyacylglutathione hydrolase-like"/>
    <property type="match status" value="1"/>
</dbReference>
<reference evidence="1" key="1">
    <citation type="submission" date="2022-11" db="EMBL/GenBank/DDBJ databases">
        <title>Hoeflea poritis sp. nov., isolated from scleractinian coral Porites lutea.</title>
        <authorList>
            <person name="Zhang G."/>
            <person name="Wei Q."/>
            <person name="Cai L."/>
        </authorList>
    </citation>
    <scope>NUCLEOTIDE SEQUENCE</scope>
    <source>
        <strain evidence="1">E7-10</strain>
    </source>
</reference>
<evidence type="ECO:0000313" key="2">
    <source>
        <dbReference type="Proteomes" id="UP001148313"/>
    </source>
</evidence>
<dbReference type="SUPFAM" id="SSF56281">
    <property type="entry name" value="Metallo-hydrolase/oxidoreductase"/>
    <property type="match status" value="1"/>
</dbReference>
<accession>A0ABT4VMZ9</accession>
<dbReference type="EMBL" id="JAPJZH010000005">
    <property type="protein sequence ID" value="MDA4845550.1"/>
    <property type="molecule type" value="Genomic_DNA"/>
</dbReference>
<gene>
    <name evidence="1" type="ORF">OOZ53_09340</name>
</gene>
<name>A0ABT4VMZ9_9HYPH</name>
<evidence type="ECO:0000313" key="1">
    <source>
        <dbReference type="EMBL" id="MDA4845550.1"/>
    </source>
</evidence>
<proteinExistence type="predicted"/>